<dbReference type="Pfam" id="PF00795">
    <property type="entry name" value="CN_hydrolase"/>
    <property type="match status" value="1"/>
</dbReference>
<dbReference type="PROSITE" id="PS50263">
    <property type="entry name" value="CN_HYDROLASE"/>
    <property type="match status" value="1"/>
</dbReference>
<dbReference type="PANTHER" id="PTHR46044">
    <property type="entry name" value="NITRILASE"/>
    <property type="match status" value="1"/>
</dbReference>
<name>A0A2H1KA49_BRELN</name>
<gene>
    <name evidence="3" type="ORF">BLIN101_03157</name>
</gene>
<protein>
    <submittedName>
        <fullName evidence="3">Nitrilase</fullName>
        <ecNumber evidence="3">3.5.5.1</ecNumber>
    </submittedName>
</protein>
<evidence type="ECO:0000313" key="4">
    <source>
        <dbReference type="Proteomes" id="UP000234498"/>
    </source>
</evidence>
<dbReference type="EC" id="3.5.5.1" evidence="3"/>
<organism evidence="3 4">
    <name type="scientific">Brevibacterium linens</name>
    <dbReference type="NCBI Taxonomy" id="1703"/>
    <lineage>
        <taxon>Bacteria</taxon>
        <taxon>Bacillati</taxon>
        <taxon>Actinomycetota</taxon>
        <taxon>Actinomycetes</taxon>
        <taxon>Micrococcales</taxon>
        <taxon>Brevibacteriaceae</taxon>
        <taxon>Brevibacterium</taxon>
    </lineage>
</organism>
<dbReference type="GO" id="GO:0018822">
    <property type="term" value="F:nitrile hydratase activity"/>
    <property type="evidence" value="ECO:0007669"/>
    <property type="project" value="TreeGrafter"/>
</dbReference>
<dbReference type="AlphaFoldDB" id="A0A2H1KA49"/>
<dbReference type="GO" id="GO:0000257">
    <property type="term" value="F:nitrilase activity"/>
    <property type="evidence" value="ECO:0007669"/>
    <property type="project" value="UniProtKB-EC"/>
</dbReference>
<reference evidence="3 4" key="1">
    <citation type="submission" date="2017-03" db="EMBL/GenBank/DDBJ databases">
        <authorList>
            <person name="Afonso C.L."/>
            <person name="Miller P.J."/>
            <person name="Scott M.A."/>
            <person name="Spackman E."/>
            <person name="Goraichik I."/>
            <person name="Dimitrov K.M."/>
            <person name="Suarez D.L."/>
            <person name="Swayne D.E."/>
        </authorList>
    </citation>
    <scope>NUCLEOTIDE SEQUENCE [LARGE SCALE GENOMIC DNA]</scope>
    <source>
        <strain evidence="3 4">Mu101</strain>
    </source>
</reference>
<sequence length="306" mass="33185">MPTAAVVQAGSVPFDIDASVDKAIRLMTEARNNGAEIAVFPEAFIGGYPKGSTFGAPVGLRTDDGRRQYERYSNGAVTLDGTDVERLAEAAKELGLFVVIGIIERLGNTLYCTALMLDPEVGVAGAHRKLMPTGSERLIWGFGDGSTLDTMDTPLGRVGSVICWENYMPLLRQAMYAKGVELYCAPTVDDRPTWAATMTHIALEGRTHVLSACQFITTDAYPDDHPFEVDLPYGSTAIRGGSIIVAPTGEVLAGPVYDEETILYAEIDPTAKTRSHLDFDVVGHYSRPDVFELTVRTEPRNSVSFD</sequence>
<proteinExistence type="inferred from homology"/>
<dbReference type="GO" id="GO:0051410">
    <property type="term" value="P:detoxification of nitrogen compound"/>
    <property type="evidence" value="ECO:0007669"/>
    <property type="project" value="TreeGrafter"/>
</dbReference>
<dbReference type="OrthoDB" id="9811121at2"/>
<dbReference type="Proteomes" id="UP000234498">
    <property type="component" value="Unassembled WGS sequence"/>
</dbReference>
<feature type="domain" description="CN hydrolase" evidence="2">
    <location>
        <begin position="2"/>
        <end position="269"/>
    </location>
</feature>
<accession>A0A2H1KA49</accession>
<dbReference type="SUPFAM" id="SSF56317">
    <property type="entry name" value="Carbon-nitrogen hydrolase"/>
    <property type="match status" value="1"/>
</dbReference>
<evidence type="ECO:0000313" key="3">
    <source>
        <dbReference type="EMBL" id="SMX96631.1"/>
    </source>
</evidence>
<comment type="similarity">
    <text evidence="1">Belongs to the carbon-nitrogen hydrolase superfamily. Nitrilase family.</text>
</comment>
<dbReference type="CDD" id="cd07564">
    <property type="entry name" value="nitrilases_CHs"/>
    <property type="match status" value="1"/>
</dbReference>
<dbReference type="EMBL" id="FXZA01000029">
    <property type="protein sequence ID" value="SMX96631.1"/>
    <property type="molecule type" value="Genomic_DNA"/>
</dbReference>
<dbReference type="Gene3D" id="3.60.110.10">
    <property type="entry name" value="Carbon-nitrogen hydrolase"/>
    <property type="match status" value="1"/>
</dbReference>
<keyword evidence="3" id="KW-0378">Hydrolase</keyword>
<dbReference type="RefSeq" id="WP_101596578.1">
    <property type="nucleotide sequence ID" value="NZ_FXZA01000029.1"/>
</dbReference>
<evidence type="ECO:0000259" key="2">
    <source>
        <dbReference type="PROSITE" id="PS50263"/>
    </source>
</evidence>
<dbReference type="InterPro" id="IPR003010">
    <property type="entry name" value="C-N_Hydrolase"/>
</dbReference>
<dbReference type="InterPro" id="IPR044149">
    <property type="entry name" value="Nitrilases_CHs"/>
</dbReference>
<evidence type="ECO:0000256" key="1">
    <source>
        <dbReference type="ARBA" id="ARBA00008129"/>
    </source>
</evidence>
<dbReference type="PANTHER" id="PTHR46044:SF1">
    <property type="entry name" value="CN HYDROLASE DOMAIN-CONTAINING PROTEIN"/>
    <property type="match status" value="1"/>
</dbReference>
<dbReference type="InterPro" id="IPR036526">
    <property type="entry name" value="C-N_Hydrolase_sf"/>
</dbReference>